<comment type="caution">
    <text evidence="1">The sequence shown here is derived from an EMBL/GenBank/DDBJ whole genome shotgun (WGS) entry which is preliminary data.</text>
</comment>
<dbReference type="AlphaFoldDB" id="A0A4S8J7L9"/>
<proteinExistence type="predicted"/>
<accession>A0A4S8J7L9</accession>
<name>A0A4S8J7L9_MUSBA</name>
<dbReference type="EMBL" id="PYDT01000006">
    <property type="protein sequence ID" value="THU57560.1"/>
    <property type="molecule type" value="Genomic_DNA"/>
</dbReference>
<gene>
    <name evidence="1" type="ORF">C4D60_Mb03t04810</name>
</gene>
<sequence>MNAERRVCSLGVGNRTGASLSRPSSLFDRTGYEKGELDGAGNGIDLGSAAHFLLPPSVAGRMDLVVGVA</sequence>
<evidence type="ECO:0000313" key="2">
    <source>
        <dbReference type="Proteomes" id="UP000317650"/>
    </source>
</evidence>
<keyword evidence="2" id="KW-1185">Reference proteome</keyword>
<protein>
    <submittedName>
        <fullName evidence="1">Uncharacterized protein</fullName>
    </submittedName>
</protein>
<reference evidence="1 2" key="1">
    <citation type="journal article" date="2019" name="Nat. Plants">
        <title>Genome sequencing of Musa balbisiana reveals subgenome evolution and function divergence in polyploid bananas.</title>
        <authorList>
            <person name="Yao X."/>
        </authorList>
    </citation>
    <scope>NUCLEOTIDE SEQUENCE [LARGE SCALE GENOMIC DNA]</scope>
    <source>
        <strain evidence="2">cv. DH-PKW</strain>
        <tissue evidence="1">Leaves</tissue>
    </source>
</reference>
<evidence type="ECO:0000313" key="1">
    <source>
        <dbReference type="EMBL" id="THU57560.1"/>
    </source>
</evidence>
<organism evidence="1 2">
    <name type="scientific">Musa balbisiana</name>
    <name type="common">Banana</name>
    <dbReference type="NCBI Taxonomy" id="52838"/>
    <lineage>
        <taxon>Eukaryota</taxon>
        <taxon>Viridiplantae</taxon>
        <taxon>Streptophyta</taxon>
        <taxon>Embryophyta</taxon>
        <taxon>Tracheophyta</taxon>
        <taxon>Spermatophyta</taxon>
        <taxon>Magnoliopsida</taxon>
        <taxon>Liliopsida</taxon>
        <taxon>Zingiberales</taxon>
        <taxon>Musaceae</taxon>
        <taxon>Musa</taxon>
    </lineage>
</organism>
<dbReference type="Proteomes" id="UP000317650">
    <property type="component" value="Chromosome 3"/>
</dbReference>